<keyword evidence="5" id="KW-1185">Reference proteome</keyword>
<feature type="compositionally biased region" description="Low complexity" evidence="2">
    <location>
        <begin position="322"/>
        <end position="331"/>
    </location>
</feature>
<feature type="compositionally biased region" description="Basic and acidic residues" evidence="2">
    <location>
        <begin position="138"/>
        <end position="147"/>
    </location>
</feature>
<dbReference type="AlphaFoldDB" id="A0A9P4TA91"/>
<dbReference type="OrthoDB" id="5383703at2759"/>
<feature type="region of interest" description="Disordered" evidence="2">
    <location>
        <begin position="65"/>
        <end position="188"/>
    </location>
</feature>
<dbReference type="EMBL" id="SWKU01000017">
    <property type="protein sequence ID" value="KAF2999348.1"/>
    <property type="molecule type" value="Genomic_DNA"/>
</dbReference>
<feature type="compositionally biased region" description="Basic and acidic residues" evidence="2">
    <location>
        <begin position="308"/>
        <end position="321"/>
    </location>
</feature>
<feature type="domain" description="Spindle pole body-associated protein cut12" evidence="3">
    <location>
        <begin position="168"/>
        <end position="254"/>
    </location>
</feature>
<dbReference type="Proteomes" id="UP000801428">
    <property type="component" value="Unassembled WGS sequence"/>
</dbReference>
<evidence type="ECO:0000256" key="2">
    <source>
        <dbReference type="SAM" id="MobiDB-lite"/>
    </source>
</evidence>
<accession>A0A9P4TA91</accession>
<reference evidence="4" key="1">
    <citation type="submission" date="2019-04" db="EMBL/GenBank/DDBJ databases">
        <title>Sequencing of skin fungus with MAO and IRED activity.</title>
        <authorList>
            <person name="Marsaioli A.J."/>
            <person name="Bonatto J.M.C."/>
            <person name="Reis Junior O."/>
        </authorList>
    </citation>
    <scope>NUCLEOTIDE SEQUENCE</scope>
    <source>
        <strain evidence="4">30M1</strain>
    </source>
</reference>
<protein>
    <recommendedName>
        <fullName evidence="3">Spindle pole body-associated protein cut12 domain-containing protein</fullName>
    </recommendedName>
</protein>
<evidence type="ECO:0000256" key="1">
    <source>
        <dbReference type="SAM" id="Coils"/>
    </source>
</evidence>
<feature type="region of interest" description="Disordered" evidence="2">
    <location>
        <begin position="288"/>
        <end position="599"/>
    </location>
</feature>
<feature type="compositionally biased region" description="Pro residues" evidence="2">
    <location>
        <begin position="422"/>
        <end position="440"/>
    </location>
</feature>
<feature type="compositionally biased region" description="Low complexity" evidence="2">
    <location>
        <begin position="380"/>
        <end position="396"/>
    </location>
</feature>
<feature type="compositionally biased region" description="Polar residues" evidence="2">
    <location>
        <begin position="100"/>
        <end position="116"/>
    </location>
</feature>
<comment type="caution">
    <text evidence="4">The sequence shown here is derived from an EMBL/GenBank/DDBJ whole genome shotgun (WGS) entry which is preliminary data.</text>
</comment>
<dbReference type="Pfam" id="PF11500">
    <property type="entry name" value="Cut12"/>
    <property type="match status" value="1"/>
</dbReference>
<evidence type="ECO:0000313" key="5">
    <source>
        <dbReference type="Proteomes" id="UP000801428"/>
    </source>
</evidence>
<organism evidence="4 5">
    <name type="scientific">Curvularia kusanoi</name>
    <name type="common">Cochliobolus kusanoi</name>
    <dbReference type="NCBI Taxonomy" id="90978"/>
    <lineage>
        <taxon>Eukaryota</taxon>
        <taxon>Fungi</taxon>
        <taxon>Dikarya</taxon>
        <taxon>Ascomycota</taxon>
        <taxon>Pezizomycotina</taxon>
        <taxon>Dothideomycetes</taxon>
        <taxon>Pleosporomycetidae</taxon>
        <taxon>Pleosporales</taxon>
        <taxon>Pleosporineae</taxon>
        <taxon>Pleosporaceae</taxon>
        <taxon>Curvularia</taxon>
    </lineage>
</organism>
<feature type="compositionally biased region" description="Basic and acidic residues" evidence="2">
    <location>
        <begin position="549"/>
        <end position="586"/>
    </location>
</feature>
<feature type="coiled-coil region" evidence="1">
    <location>
        <begin position="195"/>
        <end position="268"/>
    </location>
</feature>
<evidence type="ECO:0000259" key="3">
    <source>
        <dbReference type="Pfam" id="PF11500"/>
    </source>
</evidence>
<keyword evidence="1" id="KW-0175">Coiled coil</keyword>
<dbReference type="InterPro" id="IPR021589">
    <property type="entry name" value="Cut12"/>
</dbReference>
<gene>
    <name evidence="4" type="ORF">E8E13_005758</name>
</gene>
<evidence type="ECO:0000313" key="4">
    <source>
        <dbReference type="EMBL" id="KAF2999348.1"/>
    </source>
</evidence>
<sequence>MFSWITEPAYESTFIDPPETPAHQFAVKAFKNALFGTPAPEDLNNAARKFEAKAKVAAINAKFTELPAPRDDDPSLSPAKRAPGILMTPGTANKGRKTVSFGSQIEDNEGKTSGTLRSGIPNNCPGKFPSPWTPGTELKMDSSSDKRPRTKLTEALLDARTTTQPKVGQKPKARDDSDITMDLGAPRSESGKYWKEQYENYAERSEREMKKVVAKQQLAKKFAMKKDSEVTELATRLEQERKRFRSRERELEQQNKDYQERLRHAMAENTSTSMENAALKMRIATLEKAGSTTSPVGVPSKLDFSIYEDTRRETAEQKKQPEALAEAPLAPSFDVASTGKENNATPKPRRTRRGTVPDTAGRSTASSKLGVGKDEASIILAKSPAPAEPSKPSLESQSTRPSRTPLSARRAVQTTENVGPSAPAPLLPSSPLPMPSPGLPDPWMNLNESSIPQLDKRAMPTAGAPYVNPAWNPPAKQHRVSRSVSHTTRSESQNIRQQTEKMGKAQNHSTYKAESDLEARLAALSAKPIRTKDKENLVSGPAGLSPTDPKFDVSKITSHHAEGSAQVKHDRAEVPPVDRKAEARRRLAERKKLKKAVPV</sequence>
<name>A0A9P4TA91_CURKU</name>
<feature type="compositionally biased region" description="Basic residues" evidence="2">
    <location>
        <begin position="587"/>
        <end position="599"/>
    </location>
</feature>
<proteinExistence type="predicted"/>